<dbReference type="Pfam" id="PF01300">
    <property type="entry name" value="Sua5_yciO_yrdC"/>
    <property type="match status" value="1"/>
</dbReference>
<evidence type="ECO:0000256" key="2">
    <source>
        <dbReference type="ARBA" id="ARBA00022490"/>
    </source>
</evidence>
<comment type="catalytic activity">
    <reaction evidence="8 9">
        <text>L-threonine + hydrogencarbonate + ATP = L-threonylcarbamoyladenylate + diphosphate + H2O</text>
        <dbReference type="Rhea" id="RHEA:36407"/>
        <dbReference type="ChEBI" id="CHEBI:15377"/>
        <dbReference type="ChEBI" id="CHEBI:17544"/>
        <dbReference type="ChEBI" id="CHEBI:30616"/>
        <dbReference type="ChEBI" id="CHEBI:33019"/>
        <dbReference type="ChEBI" id="CHEBI:57926"/>
        <dbReference type="ChEBI" id="CHEBI:73682"/>
        <dbReference type="EC" id="2.7.7.87"/>
    </reaction>
</comment>
<feature type="domain" description="YrdC-like" evidence="10">
    <location>
        <begin position="9"/>
        <end position="191"/>
    </location>
</feature>
<keyword evidence="2 9" id="KW-0963">Cytoplasm</keyword>
<dbReference type="InterPro" id="IPR017945">
    <property type="entry name" value="DHBP_synth_RibB-like_a/b_dom"/>
</dbReference>
<keyword evidence="7 9" id="KW-0067">ATP-binding</keyword>
<dbReference type="SUPFAM" id="SSF55821">
    <property type="entry name" value="YrdC/RibB"/>
    <property type="match status" value="1"/>
</dbReference>
<dbReference type="InterPro" id="IPR023535">
    <property type="entry name" value="TC-AMP_synthase"/>
</dbReference>
<gene>
    <name evidence="9" type="primary">tsaC</name>
    <name evidence="11" type="ORF">WNY58_14315</name>
</gene>
<evidence type="ECO:0000256" key="4">
    <source>
        <dbReference type="ARBA" id="ARBA00022694"/>
    </source>
</evidence>
<evidence type="ECO:0000313" key="11">
    <source>
        <dbReference type="EMBL" id="MEM5537560.1"/>
    </source>
</evidence>
<organism evidence="11 12">
    <name type="scientific">Neptuniibacter pectenicola</name>
    <dbReference type="NCBI Taxonomy" id="1806669"/>
    <lineage>
        <taxon>Bacteria</taxon>
        <taxon>Pseudomonadati</taxon>
        <taxon>Pseudomonadota</taxon>
        <taxon>Gammaproteobacteria</taxon>
        <taxon>Oceanospirillales</taxon>
        <taxon>Oceanospirillaceae</taxon>
        <taxon>Neptuniibacter</taxon>
    </lineage>
</organism>
<evidence type="ECO:0000256" key="5">
    <source>
        <dbReference type="ARBA" id="ARBA00022695"/>
    </source>
</evidence>
<dbReference type="Proteomes" id="UP001449225">
    <property type="component" value="Unassembled WGS sequence"/>
</dbReference>
<evidence type="ECO:0000256" key="9">
    <source>
        <dbReference type="HAMAP-Rule" id="MF_01852"/>
    </source>
</evidence>
<comment type="caution">
    <text evidence="11">The sequence shown here is derived from an EMBL/GenBank/DDBJ whole genome shotgun (WGS) entry which is preliminary data.</text>
</comment>
<evidence type="ECO:0000256" key="6">
    <source>
        <dbReference type="ARBA" id="ARBA00022741"/>
    </source>
</evidence>
<dbReference type="PROSITE" id="PS51163">
    <property type="entry name" value="YRDC"/>
    <property type="match status" value="1"/>
</dbReference>
<dbReference type="Gene3D" id="3.90.870.10">
    <property type="entry name" value="DHBP synthase"/>
    <property type="match status" value="1"/>
</dbReference>
<dbReference type="RefSeq" id="WP_342854875.1">
    <property type="nucleotide sequence ID" value="NZ_JBBMRA010000016.1"/>
</dbReference>
<dbReference type="InterPro" id="IPR050156">
    <property type="entry name" value="TC-AMP_synthase_SUA5"/>
</dbReference>
<sequence>MNCNQNLDWWHIHQSVRAMHQGGVIAYPTEAVWGLGCDPFNQDAVSHLLNIKRRPVDKGLVLVAGNLSQIQCLLDDLSADEYDKVTASWPGPYTWVLPDKKDIIPRWIKGKHSSVAVRVSDHLLVKKLTEAYGSFIVSTSANPSAHCPARDILRVKTYFGDELDYILPGCLGGLSQPTQIKDLKSDRIVRV</sequence>
<dbReference type="EMBL" id="JBBMRA010000016">
    <property type="protein sequence ID" value="MEM5537560.1"/>
    <property type="molecule type" value="Genomic_DNA"/>
</dbReference>
<evidence type="ECO:0000313" key="12">
    <source>
        <dbReference type="Proteomes" id="UP001449225"/>
    </source>
</evidence>
<comment type="function">
    <text evidence="9">Required for the formation of a threonylcarbamoyl group on adenosine at position 37 (t(6)A37) in tRNAs that read codons beginning with adenine. Catalyzes the conversion of L-threonine, HCO(3)(-)/CO(2) and ATP to give threonylcarbamoyl-AMP (TC-AMP) as the acyladenylate intermediate, with the release of diphosphate.</text>
</comment>
<dbReference type="PANTHER" id="PTHR17490:SF18">
    <property type="entry name" value="THREONYLCARBAMOYL-AMP SYNTHASE"/>
    <property type="match status" value="1"/>
</dbReference>
<keyword evidence="12" id="KW-1185">Reference proteome</keyword>
<dbReference type="EC" id="2.7.7.87" evidence="9"/>
<dbReference type="InterPro" id="IPR006070">
    <property type="entry name" value="Sua5-like_dom"/>
</dbReference>
<keyword evidence="6 9" id="KW-0547">Nucleotide-binding</keyword>
<evidence type="ECO:0000256" key="7">
    <source>
        <dbReference type="ARBA" id="ARBA00022840"/>
    </source>
</evidence>
<dbReference type="PANTHER" id="PTHR17490">
    <property type="entry name" value="SUA5"/>
    <property type="match status" value="1"/>
</dbReference>
<keyword evidence="5 9" id="KW-0548">Nucleotidyltransferase</keyword>
<comment type="subcellular location">
    <subcellularLocation>
        <location evidence="1 9">Cytoplasm</location>
    </subcellularLocation>
</comment>
<evidence type="ECO:0000259" key="10">
    <source>
        <dbReference type="PROSITE" id="PS51163"/>
    </source>
</evidence>
<protein>
    <recommendedName>
        <fullName evidence="9">Threonylcarbamoyl-AMP synthase</fullName>
        <shortName evidence="9">TC-AMP synthase</shortName>
        <ecNumber evidence="9">2.7.7.87</ecNumber>
    </recommendedName>
    <alternativeName>
        <fullName evidence="9">L-threonylcarbamoyladenylate synthase</fullName>
    </alternativeName>
    <alternativeName>
        <fullName evidence="9">t(6)A37 threonylcarbamoyladenosine biosynthesis protein TsaC</fullName>
    </alternativeName>
    <alternativeName>
        <fullName evidence="9">tRNA threonylcarbamoyladenosine biosynthesis protein TsaC</fullName>
    </alternativeName>
</protein>
<evidence type="ECO:0000256" key="3">
    <source>
        <dbReference type="ARBA" id="ARBA00022679"/>
    </source>
</evidence>
<name>A0ABU9TV21_9GAMM</name>
<dbReference type="HAMAP" id="MF_01852">
    <property type="entry name" value="TsaC"/>
    <property type="match status" value="1"/>
</dbReference>
<comment type="similarity">
    <text evidence="9">Belongs to the SUA5 family. TsaC subfamily.</text>
</comment>
<reference evidence="11 12" key="1">
    <citation type="submission" date="2024-03" db="EMBL/GenBank/DDBJ databases">
        <title>Community enrichment and isolation of bacterial strains for fucoidan degradation.</title>
        <authorList>
            <person name="Sichert A."/>
        </authorList>
    </citation>
    <scope>NUCLEOTIDE SEQUENCE [LARGE SCALE GENOMIC DNA]</scope>
    <source>
        <strain evidence="11 12">AS76</strain>
    </source>
</reference>
<accession>A0ABU9TV21</accession>
<proteinExistence type="inferred from homology"/>
<evidence type="ECO:0000256" key="8">
    <source>
        <dbReference type="ARBA" id="ARBA00048366"/>
    </source>
</evidence>
<evidence type="ECO:0000256" key="1">
    <source>
        <dbReference type="ARBA" id="ARBA00004496"/>
    </source>
</evidence>
<keyword evidence="3 9" id="KW-0808">Transferase</keyword>
<keyword evidence="4 9" id="KW-0819">tRNA processing</keyword>